<dbReference type="STRING" id="1121898.GCA_000422725_03040"/>
<feature type="signal peptide" evidence="1">
    <location>
        <begin position="1"/>
        <end position="18"/>
    </location>
</feature>
<dbReference type="EMBL" id="JRLY01000022">
    <property type="protein sequence ID" value="KGO91270.1"/>
    <property type="molecule type" value="Genomic_DNA"/>
</dbReference>
<dbReference type="InterPro" id="IPR007621">
    <property type="entry name" value="TPM_dom"/>
</dbReference>
<protein>
    <recommendedName>
        <fullName evidence="2">TPM domain-containing protein</fullName>
    </recommendedName>
</protein>
<feature type="domain" description="TPM" evidence="2">
    <location>
        <begin position="43"/>
        <end position="163"/>
    </location>
</feature>
<evidence type="ECO:0000256" key="1">
    <source>
        <dbReference type="SAM" id="SignalP"/>
    </source>
</evidence>
<dbReference type="RefSeq" id="WP_026993151.1">
    <property type="nucleotide sequence ID" value="NZ_JRLY01000022.1"/>
</dbReference>
<reference evidence="3 4" key="1">
    <citation type="submission" date="2013-09" db="EMBL/GenBank/DDBJ databases">
        <authorList>
            <person name="Zeng Z."/>
            <person name="Chen C."/>
        </authorList>
    </citation>
    <scope>NUCLEOTIDE SEQUENCE [LARGE SCALE GENOMIC DNA]</scope>
    <source>
        <strain evidence="3 4">WB 4.1-42</strain>
    </source>
</reference>
<name>A0A0A2MSR8_9FLAO</name>
<accession>A0A0A2MSR8</accession>
<gene>
    <name evidence="3" type="ORF">Q766_19125</name>
</gene>
<evidence type="ECO:0000313" key="3">
    <source>
        <dbReference type="EMBL" id="KGO91270.1"/>
    </source>
</evidence>
<dbReference type="eggNOG" id="COG1512">
    <property type="taxonomic scope" value="Bacteria"/>
</dbReference>
<evidence type="ECO:0000313" key="4">
    <source>
        <dbReference type="Proteomes" id="UP000030111"/>
    </source>
</evidence>
<feature type="chain" id="PRO_5001992761" description="TPM domain-containing protein" evidence="1">
    <location>
        <begin position="19"/>
        <end position="166"/>
    </location>
</feature>
<sequence length="166" mass="19011">MKFYIALLLLFSATTAFAQSTTKDKDAKNKELWESLNKPENYIIDQEDIYTPDQERFLDEIITDYRKRNGVEIVIIAVATAEKFDALTLHDAHKWANTTAEDNGILLAIGKGLHRMRIQNGNKVKEQISDAETRLIIDAFCIPKFKNNDYYQGTVDGIIEIVKKLK</sequence>
<dbReference type="Gene3D" id="3.10.310.50">
    <property type="match status" value="1"/>
</dbReference>
<dbReference type="OrthoDB" id="9810918at2"/>
<dbReference type="Pfam" id="PF04536">
    <property type="entry name" value="TPM_phosphatase"/>
    <property type="match status" value="1"/>
</dbReference>
<dbReference type="PANTHER" id="PTHR30373">
    <property type="entry name" value="UPF0603 PROTEIN YGCG"/>
    <property type="match status" value="1"/>
</dbReference>
<organism evidence="3 4">
    <name type="scientific">Flavobacterium subsaxonicum WB 4.1-42 = DSM 21790</name>
    <dbReference type="NCBI Taxonomy" id="1121898"/>
    <lineage>
        <taxon>Bacteria</taxon>
        <taxon>Pseudomonadati</taxon>
        <taxon>Bacteroidota</taxon>
        <taxon>Flavobacteriia</taxon>
        <taxon>Flavobacteriales</taxon>
        <taxon>Flavobacteriaceae</taxon>
        <taxon>Flavobacterium</taxon>
    </lineage>
</organism>
<comment type="caution">
    <text evidence="3">The sequence shown here is derived from an EMBL/GenBank/DDBJ whole genome shotgun (WGS) entry which is preliminary data.</text>
</comment>
<evidence type="ECO:0000259" key="2">
    <source>
        <dbReference type="Pfam" id="PF04536"/>
    </source>
</evidence>
<dbReference type="AlphaFoldDB" id="A0A0A2MSR8"/>
<proteinExistence type="predicted"/>
<keyword evidence="4" id="KW-1185">Reference proteome</keyword>
<dbReference type="Proteomes" id="UP000030111">
    <property type="component" value="Unassembled WGS sequence"/>
</dbReference>
<dbReference type="PANTHER" id="PTHR30373:SF2">
    <property type="entry name" value="UPF0603 PROTEIN YGCG"/>
    <property type="match status" value="1"/>
</dbReference>
<keyword evidence="1" id="KW-0732">Signal</keyword>